<keyword evidence="1 2" id="KW-0808">Transferase</keyword>
<dbReference type="PANTHER" id="PTHR20861">
    <property type="entry name" value="HOMOSERINE/4-DIPHOSPHOCYTIDYL-2-C-METHYL-D-ERYTHRITOL KINASE"/>
    <property type="match status" value="1"/>
</dbReference>
<dbReference type="EMBL" id="DTAI01000253">
    <property type="protein sequence ID" value="HGN37565.1"/>
    <property type="molecule type" value="Genomic_DNA"/>
</dbReference>
<dbReference type="EMBL" id="DTBZ01000167">
    <property type="protein sequence ID" value="HGQ19068.1"/>
    <property type="molecule type" value="Genomic_DNA"/>
</dbReference>
<feature type="domain" description="GHMP kinase C-terminal" evidence="4">
    <location>
        <begin position="216"/>
        <end position="296"/>
    </location>
</feature>
<dbReference type="InterPro" id="IPR006204">
    <property type="entry name" value="GHMP_kinase_N_dom"/>
</dbReference>
<comment type="function">
    <text evidence="2">Catalyzes the condensation of 4-aminobenzoate (pABA) with 5-phospho-alpha-D-ribose 1-diphosphate (PRPP) to produce beta-ribofuranosylaminobenzene 5'-phosphate (beta-RFA-P).</text>
</comment>
<name>A0A7J3JSL2_9CREN</name>
<dbReference type="EC" id="2.4.2.54" evidence="2"/>
<protein>
    <recommendedName>
        <fullName evidence="2">Beta-ribofuranosylaminobenzene 5'-phosphate synthase</fullName>
        <shortName evidence="2">Beta-RFA-P synthase</shortName>
        <ecNumber evidence="2">2.4.2.54</ecNumber>
    </recommendedName>
</protein>
<dbReference type="PIRSF" id="PIRSF004884">
    <property type="entry name" value="Sugar_kin_arch"/>
    <property type="match status" value="1"/>
</dbReference>
<sequence length="324" mass="36152">MAICIESSARLHLGFYNFFEDGIAYGGLGVAIEYPKVRVRIDRDVGFRIINRVGNLYIDDVIDSIRKRLSISNIVIDIEEAFPRHIGLGGTTQLALSIGYGIAKLLGLGYSIRELAAILGRGRDSGIGIATFEYGGFVVDSGRRVRGSVEPPRTADDIPHIIFRSPLPDNWYFIIVIPHGIKGLDEIRERSAMDYPRSLPKELQYELYKLVLLHIIPSVIRRDVEVFGKALTKLQVIVGEYFSKFQGGIYCCREAEEIVRILLDAGVHGAGQSSWGPTVYGIVDGRDNATWILQKVVDRVQKLGIEFDYHLVNARRNGATIKTC</sequence>
<dbReference type="InterPro" id="IPR004422">
    <property type="entry name" value="RFAP_synthase"/>
</dbReference>
<dbReference type="SUPFAM" id="SSF54211">
    <property type="entry name" value="Ribosomal protein S5 domain 2-like"/>
    <property type="match status" value="1"/>
</dbReference>
<accession>A0A7J3JSL2</accession>
<gene>
    <name evidence="5" type="ORF">ENT87_08505</name>
    <name evidence="6" type="ORF">ENU30_08895</name>
</gene>
<keyword evidence="2" id="KW-0328">Glycosyltransferase</keyword>
<evidence type="ECO:0000313" key="6">
    <source>
        <dbReference type="EMBL" id="HGQ19068.1"/>
    </source>
</evidence>
<dbReference type="InterPro" id="IPR020568">
    <property type="entry name" value="Ribosomal_Su5_D2-typ_SF"/>
</dbReference>
<dbReference type="NCBIfam" id="TIGR00144">
    <property type="entry name" value="beta_RFAP_syn"/>
    <property type="match status" value="1"/>
</dbReference>
<dbReference type="PANTHER" id="PTHR20861:SF6">
    <property type="entry name" value="BETA-RIBOFURANOSYLPHENOL 5'-PHOSPHATE SYNTHASE"/>
    <property type="match status" value="1"/>
</dbReference>
<comment type="caution">
    <text evidence="6">The sequence shown here is derived from an EMBL/GenBank/DDBJ whole genome shotgun (WGS) entry which is preliminary data.</text>
</comment>
<evidence type="ECO:0000259" key="3">
    <source>
        <dbReference type="Pfam" id="PF00288"/>
    </source>
</evidence>
<evidence type="ECO:0000256" key="2">
    <source>
        <dbReference type="PIRNR" id="PIRNR004884"/>
    </source>
</evidence>
<dbReference type="AlphaFoldDB" id="A0A7J3JSL2"/>
<dbReference type="Pfam" id="PF00288">
    <property type="entry name" value="GHMP_kinases_N"/>
    <property type="match status" value="1"/>
</dbReference>
<evidence type="ECO:0000259" key="4">
    <source>
        <dbReference type="Pfam" id="PF08544"/>
    </source>
</evidence>
<reference evidence="6" key="1">
    <citation type="journal article" date="2020" name="mSystems">
        <title>Genome- and Community-Level Interaction Insights into Carbon Utilization and Element Cycling Functions of Hydrothermarchaeota in Hydrothermal Sediment.</title>
        <authorList>
            <person name="Zhou Z."/>
            <person name="Liu Y."/>
            <person name="Xu W."/>
            <person name="Pan J."/>
            <person name="Luo Z.H."/>
            <person name="Li M."/>
        </authorList>
    </citation>
    <scope>NUCLEOTIDE SEQUENCE [LARGE SCALE GENOMIC DNA]</scope>
    <source>
        <strain evidence="5">SpSt-618</strain>
        <strain evidence="6">SpSt-657</strain>
    </source>
</reference>
<comment type="subunit">
    <text evidence="2">Homodimer.</text>
</comment>
<comment type="catalytic activity">
    <reaction evidence="2">
        <text>5-phospho-alpha-D-ribose 1-diphosphate + 4-hydroxybenzoate + H(+) = 4-(beta-D-ribofuranosyl)phenol 5'-phosphate + CO2 + diphosphate</text>
        <dbReference type="Rhea" id="RHEA:48556"/>
        <dbReference type="ChEBI" id="CHEBI:15378"/>
        <dbReference type="ChEBI" id="CHEBI:16526"/>
        <dbReference type="ChEBI" id="CHEBI:17879"/>
        <dbReference type="ChEBI" id="CHEBI:33019"/>
        <dbReference type="ChEBI" id="CHEBI:58017"/>
        <dbReference type="ChEBI" id="CHEBI:82767"/>
        <dbReference type="EC" id="2.4.2.54"/>
    </reaction>
</comment>
<evidence type="ECO:0000313" key="5">
    <source>
        <dbReference type="EMBL" id="HGN37565.1"/>
    </source>
</evidence>
<feature type="domain" description="GHMP kinase N-terminal" evidence="3">
    <location>
        <begin position="58"/>
        <end position="136"/>
    </location>
</feature>
<comment type="pathway">
    <text evidence="2">Cofactor biosynthesis; 5,6,7,8-tetrahydromethanopterin biosynthesis.</text>
</comment>
<comment type="similarity">
    <text evidence="2">Belongs to the beta-RFA-P synthase family.</text>
</comment>
<evidence type="ECO:0000256" key="1">
    <source>
        <dbReference type="ARBA" id="ARBA00022679"/>
    </source>
</evidence>
<organism evidence="6">
    <name type="scientific">Ignisphaera aggregans</name>
    <dbReference type="NCBI Taxonomy" id="334771"/>
    <lineage>
        <taxon>Archaea</taxon>
        <taxon>Thermoproteota</taxon>
        <taxon>Thermoprotei</taxon>
        <taxon>Desulfurococcales</taxon>
        <taxon>Desulfurococcaceae</taxon>
        <taxon>Ignisphaera</taxon>
    </lineage>
</organism>
<dbReference type="Pfam" id="PF08544">
    <property type="entry name" value="GHMP_kinases_C"/>
    <property type="match status" value="1"/>
</dbReference>
<proteinExistence type="inferred from homology"/>
<dbReference type="GO" id="GO:0043793">
    <property type="term" value="F:beta-ribofuranosylaminobenzene 5'-phosphate synthase activity"/>
    <property type="evidence" value="ECO:0007669"/>
    <property type="project" value="UniProtKB-EC"/>
</dbReference>
<dbReference type="InterPro" id="IPR013750">
    <property type="entry name" value="GHMP_kinase_C_dom"/>
</dbReference>
<dbReference type="UniPathway" id="UPA00065"/>
<dbReference type="GO" id="GO:0005524">
    <property type="term" value="F:ATP binding"/>
    <property type="evidence" value="ECO:0007669"/>
    <property type="project" value="UniProtKB-UniRule"/>
</dbReference>